<dbReference type="PANTHER" id="PTHR18964">
    <property type="entry name" value="ROK (REPRESSOR, ORF, KINASE) FAMILY"/>
    <property type="match status" value="1"/>
</dbReference>
<keyword evidence="2" id="KW-1185">Reference proteome</keyword>
<evidence type="ECO:0000313" key="1">
    <source>
        <dbReference type="EMBL" id="GGM73977.1"/>
    </source>
</evidence>
<dbReference type="Pfam" id="PF00480">
    <property type="entry name" value="ROK"/>
    <property type="match status" value="1"/>
</dbReference>
<dbReference type="InterPro" id="IPR043129">
    <property type="entry name" value="ATPase_NBD"/>
</dbReference>
<dbReference type="PROSITE" id="PS01125">
    <property type="entry name" value="ROK"/>
    <property type="match status" value="1"/>
</dbReference>
<dbReference type="EMBL" id="BMNY01000001">
    <property type="protein sequence ID" value="GGM73977.1"/>
    <property type="molecule type" value="Genomic_DNA"/>
</dbReference>
<sequence>MSRYILGFDVGGTKISAVIGDEGGNIIAKVSRPTVRHLGKKRLIQQMIEMGHSVMEKAGSADVSKIGIIFAGLVDSEKGIVKVSPNILGLNNFAITRPLSDEFGVEAVLENDATAATIAERVYGSGRNVDNFVYLTLSTGIGGGAFVNGRLMRGAHGMAGEMGHMVIMSNGPVCGCGRRGCLEAIAGGRGIARRVAENISAVRDSELFSKVKPNEIDARTVFEYKKKGDMFAQLIVEETIYYLAVGIVNIVNILDPELVIIGGGIANAGRELFQPLRAAVNQEFKSMYRQVKIVRGMKNGHDIAPIAVPVYLEGLEAKASG</sequence>
<dbReference type="InterPro" id="IPR049874">
    <property type="entry name" value="ROK_cs"/>
</dbReference>
<dbReference type="SUPFAM" id="SSF53067">
    <property type="entry name" value="Actin-like ATPase domain"/>
    <property type="match status" value="1"/>
</dbReference>
<name>A0AA37BRA3_9ARCH</name>
<organism evidence="1 2">
    <name type="scientific">Thermogymnomonas acidicola</name>
    <dbReference type="NCBI Taxonomy" id="399579"/>
    <lineage>
        <taxon>Archaea</taxon>
        <taxon>Methanobacteriati</taxon>
        <taxon>Thermoplasmatota</taxon>
        <taxon>Thermoplasmata</taxon>
        <taxon>Thermoplasmatales</taxon>
        <taxon>Thermogymnomonas</taxon>
    </lineage>
</organism>
<dbReference type="Proteomes" id="UP000632195">
    <property type="component" value="Unassembled WGS sequence"/>
</dbReference>
<dbReference type="AlphaFoldDB" id="A0AA37BRA3"/>
<dbReference type="PANTHER" id="PTHR18964:SF149">
    <property type="entry name" value="BIFUNCTIONAL UDP-N-ACETYLGLUCOSAMINE 2-EPIMERASE_N-ACETYLMANNOSAMINE KINASE"/>
    <property type="match status" value="1"/>
</dbReference>
<dbReference type="InterPro" id="IPR000600">
    <property type="entry name" value="ROK"/>
</dbReference>
<reference evidence="1" key="2">
    <citation type="submission" date="2022-09" db="EMBL/GenBank/DDBJ databases">
        <authorList>
            <person name="Sun Q."/>
            <person name="Ohkuma M."/>
        </authorList>
    </citation>
    <scope>NUCLEOTIDE SEQUENCE</scope>
    <source>
        <strain evidence="1">JCM 13583</strain>
    </source>
</reference>
<dbReference type="RefSeq" id="WP_188680829.1">
    <property type="nucleotide sequence ID" value="NZ_BMNY01000001.1"/>
</dbReference>
<evidence type="ECO:0000313" key="2">
    <source>
        <dbReference type="Proteomes" id="UP000632195"/>
    </source>
</evidence>
<dbReference type="Gene3D" id="3.30.420.40">
    <property type="match status" value="2"/>
</dbReference>
<gene>
    <name evidence="1" type="ORF">GCM10007108_09940</name>
</gene>
<accession>A0AA37BRA3</accession>
<protein>
    <submittedName>
        <fullName evidence="1">Glucokinase</fullName>
    </submittedName>
</protein>
<reference evidence="1" key="1">
    <citation type="journal article" date="2014" name="Int. J. Syst. Evol. Microbiol.">
        <title>Complete genome sequence of Corynebacterium casei LMG S-19264T (=DSM 44701T), isolated from a smear-ripened cheese.</title>
        <authorList>
            <consortium name="US DOE Joint Genome Institute (JGI-PGF)"/>
            <person name="Walter F."/>
            <person name="Albersmeier A."/>
            <person name="Kalinowski J."/>
            <person name="Ruckert C."/>
        </authorList>
    </citation>
    <scope>NUCLEOTIDE SEQUENCE</scope>
    <source>
        <strain evidence="1">JCM 13583</strain>
    </source>
</reference>
<comment type="caution">
    <text evidence="1">The sequence shown here is derived from an EMBL/GenBank/DDBJ whole genome shotgun (WGS) entry which is preliminary data.</text>
</comment>
<proteinExistence type="predicted"/>